<proteinExistence type="predicted"/>
<sequence length="191" mass="21459">MKNNRKMLLGMFTVGFVILLAACGNSSKESSAPLDNQSQNNLSEKTKDDSSKMDSTENASNTDNTDTNNNDTNKIVDTSNNVPAKEEDASTNNSTASLKENYLKKLNDTKKEMDEIGKNSKDTSTYGMKNEQGKRYDVWDGLLNEVYGVLKKQLTTEEMDKLRTEQQNWIKYKEDTALEASLKYKGGTEEH</sequence>
<feature type="compositionally biased region" description="Polar residues" evidence="1">
    <location>
        <begin position="27"/>
        <end position="43"/>
    </location>
</feature>
<feature type="signal peptide" evidence="2">
    <location>
        <begin position="1"/>
        <end position="21"/>
    </location>
</feature>
<organism evidence="4 5">
    <name type="scientific">Neobacillus vireti LMG 21834</name>
    <dbReference type="NCBI Taxonomy" id="1131730"/>
    <lineage>
        <taxon>Bacteria</taxon>
        <taxon>Bacillati</taxon>
        <taxon>Bacillota</taxon>
        <taxon>Bacilli</taxon>
        <taxon>Bacillales</taxon>
        <taxon>Bacillaceae</taxon>
        <taxon>Neobacillus</taxon>
    </lineage>
</organism>
<evidence type="ECO:0000313" key="4">
    <source>
        <dbReference type="EMBL" id="ETI68341.1"/>
    </source>
</evidence>
<dbReference type="Gene3D" id="1.20.1270.180">
    <property type="match status" value="1"/>
</dbReference>
<comment type="caution">
    <text evidence="4">The sequence shown here is derived from an EMBL/GenBank/DDBJ whole genome shotgun (WGS) entry which is preliminary data.</text>
</comment>
<gene>
    <name evidence="4" type="ORF">BAVI_12749</name>
</gene>
<keyword evidence="2" id="KW-0732">Signal</keyword>
<evidence type="ECO:0000313" key="5">
    <source>
        <dbReference type="Proteomes" id="UP000018877"/>
    </source>
</evidence>
<protein>
    <recommendedName>
        <fullName evidence="3">Lysozyme inhibitor LprI-like N-terminal domain-containing protein</fullName>
    </recommendedName>
</protein>
<feature type="chain" id="PRO_5044492721" description="Lysozyme inhibitor LprI-like N-terminal domain-containing protein" evidence="2">
    <location>
        <begin position="22"/>
        <end position="191"/>
    </location>
</feature>
<dbReference type="PROSITE" id="PS51257">
    <property type="entry name" value="PROKAR_LIPOPROTEIN"/>
    <property type="match status" value="1"/>
</dbReference>
<feature type="compositionally biased region" description="Low complexity" evidence="1">
    <location>
        <begin position="61"/>
        <end position="73"/>
    </location>
</feature>
<reference evidence="4 5" key="1">
    <citation type="journal article" date="2014" name="Environ. Microbiol.">
        <title>The nitrate-ammonifying and nosZ-carrying bacterium Bacillus vireti is a potent source and sink for nitric and nitrous oxide under high nitrate conditions.</title>
        <authorList>
            <person name="Mania D."/>
            <person name="Heylen K."/>
            <person name="van Spanning R.J."/>
            <person name="Frostegard A."/>
        </authorList>
    </citation>
    <scope>NUCLEOTIDE SEQUENCE [LARGE SCALE GENOMIC DNA]</scope>
    <source>
        <strain evidence="4 5">LMG 21834</strain>
    </source>
</reference>
<name>A0AB94IMK3_9BACI</name>
<dbReference type="InterPro" id="IPR009739">
    <property type="entry name" value="LprI-like_N"/>
</dbReference>
<evidence type="ECO:0000259" key="3">
    <source>
        <dbReference type="Pfam" id="PF07007"/>
    </source>
</evidence>
<keyword evidence="5" id="KW-1185">Reference proteome</keyword>
<dbReference type="RefSeq" id="WP_024028735.1">
    <property type="nucleotide sequence ID" value="NZ_ALAN01000071.1"/>
</dbReference>
<evidence type="ECO:0000256" key="2">
    <source>
        <dbReference type="SAM" id="SignalP"/>
    </source>
</evidence>
<accession>A0AB94IMK3</accession>
<feature type="compositionally biased region" description="Basic and acidic residues" evidence="1">
    <location>
        <begin position="44"/>
        <end position="55"/>
    </location>
</feature>
<dbReference type="PANTHER" id="PTHR39176:SF1">
    <property type="entry name" value="PERIPLASMIC PROTEIN"/>
    <property type="match status" value="1"/>
</dbReference>
<dbReference type="AlphaFoldDB" id="A0AB94IMK3"/>
<dbReference type="PANTHER" id="PTHR39176">
    <property type="entry name" value="PERIPLASMIC PROTEIN-RELATED"/>
    <property type="match status" value="1"/>
</dbReference>
<dbReference type="Proteomes" id="UP000018877">
    <property type="component" value="Unassembled WGS sequence"/>
</dbReference>
<feature type="domain" description="Lysozyme inhibitor LprI-like N-terminal" evidence="3">
    <location>
        <begin position="119"/>
        <end position="179"/>
    </location>
</feature>
<feature type="region of interest" description="Disordered" evidence="1">
    <location>
        <begin position="27"/>
        <end position="99"/>
    </location>
</feature>
<dbReference type="EMBL" id="ALAN01000071">
    <property type="protein sequence ID" value="ETI68341.1"/>
    <property type="molecule type" value="Genomic_DNA"/>
</dbReference>
<dbReference type="Pfam" id="PF07007">
    <property type="entry name" value="LprI"/>
    <property type="match status" value="1"/>
</dbReference>
<evidence type="ECO:0000256" key="1">
    <source>
        <dbReference type="SAM" id="MobiDB-lite"/>
    </source>
</evidence>